<comment type="cofactor">
    <cofactor evidence="2">
        <name>Mg(2+)</name>
        <dbReference type="ChEBI" id="CHEBI:18420"/>
    </cofactor>
</comment>
<evidence type="ECO:0000256" key="5">
    <source>
        <dbReference type="ARBA" id="ARBA00022801"/>
    </source>
</evidence>
<dbReference type="CDD" id="cd04694">
    <property type="entry name" value="NUDIX_Nudt17"/>
    <property type="match status" value="1"/>
</dbReference>
<evidence type="ECO:0000313" key="15">
    <source>
        <dbReference type="Proteomes" id="UP000597762"/>
    </source>
</evidence>
<dbReference type="PROSITE" id="PS51462">
    <property type="entry name" value="NUDIX"/>
    <property type="match status" value="1"/>
</dbReference>
<dbReference type="GO" id="GO:0140933">
    <property type="term" value="F:5'-(N(7)-methylguanosine 5'-triphospho)-[mRNA] hydrolase activity"/>
    <property type="evidence" value="ECO:0007669"/>
    <property type="project" value="UniProtKB-EC"/>
</dbReference>
<sequence>MSAVQTVPKRILVYLKHASRDKNPVLAKFTQCLVDYFDQSELTTLVHGYLQDNCFVLTNEISPHTMPLILKHPSFCPIHCLSPNIDLPNEIIHRGIDVGVAVILESMDNKILLTRRAKHLRTFPGIWVPPGGHVEGQETLTEAGLREFKEETGLEVSPKQCIGEKLNLMAFWESVYPAKLNHGDPKRHHLVTYLHGKLKELNSEAASAQLQIEPNEVDACAWLDRTVISAIVASDEEQSVQIENPLPDLPSYFRAHILSEEQKMVECSLPLAPLLRVASGTCDTGLERVSSGTKFALEQWLKLTK</sequence>
<dbReference type="GO" id="GO:0046872">
    <property type="term" value="F:metal ion binding"/>
    <property type="evidence" value="ECO:0007669"/>
    <property type="project" value="UniProtKB-KW"/>
</dbReference>
<dbReference type="Pfam" id="PF00293">
    <property type="entry name" value="NUDIX"/>
    <property type="match status" value="1"/>
</dbReference>
<keyword evidence="4" id="KW-0479">Metal-binding</keyword>
<keyword evidence="6" id="KW-0460">Magnesium</keyword>
<dbReference type="GO" id="GO:0005777">
    <property type="term" value="C:peroxisome"/>
    <property type="evidence" value="ECO:0007669"/>
    <property type="project" value="TreeGrafter"/>
</dbReference>
<evidence type="ECO:0000313" key="14">
    <source>
        <dbReference type="EMBL" id="CAE1319308.1"/>
    </source>
</evidence>
<dbReference type="InterPro" id="IPR015797">
    <property type="entry name" value="NUDIX_hydrolase-like_dom_sf"/>
</dbReference>
<accession>A0A812E9P1</accession>
<evidence type="ECO:0000256" key="1">
    <source>
        <dbReference type="ARBA" id="ARBA00001936"/>
    </source>
</evidence>
<dbReference type="Gene3D" id="3.90.79.10">
    <property type="entry name" value="Nucleoside Triphosphate Pyrophosphohydrolase"/>
    <property type="match status" value="1"/>
</dbReference>
<dbReference type="SUPFAM" id="SSF55811">
    <property type="entry name" value="Nudix"/>
    <property type="match status" value="1"/>
</dbReference>
<reference evidence="14" key="1">
    <citation type="submission" date="2021-01" db="EMBL/GenBank/DDBJ databases">
        <authorList>
            <person name="Li R."/>
            <person name="Bekaert M."/>
        </authorList>
    </citation>
    <scope>NUCLEOTIDE SEQUENCE</scope>
    <source>
        <strain evidence="14">Farmed</strain>
    </source>
</reference>
<evidence type="ECO:0000256" key="11">
    <source>
        <dbReference type="ARBA" id="ARBA00093621"/>
    </source>
</evidence>
<keyword evidence="15" id="KW-1185">Reference proteome</keyword>
<keyword evidence="7" id="KW-0464">Manganese</keyword>
<evidence type="ECO:0000259" key="13">
    <source>
        <dbReference type="PROSITE" id="PS51462"/>
    </source>
</evidence>
<evidence type="ECO:0000256" key="4">
    <source>
        <dbReference type="ARBA" id="ARBA00022723"/>
    </source>
</evidence>
<evidence type="ECO:0000256" key="9">
    <source>
        <dbReference type="ARBA" id="ARBA00093205"/>
    </source>
</evidence>
<dbReference type="Proteomes" id="UP000597762">
    <property type="component" value="Unassembled WGS sequence"/>
</dbReference>
<dbReference type="PANTHER" id="PTHR42904:SF1">
    <property type="entry name" value="NUCLEOSIDE DIPHOSPHATE-LINKED MOIETY X MOTIF 17"/>
    <property type="match status" value="1"/>
</dbReference>
<feature type="domain" description="Nudix hydrolase" evidence="13">
    <location>
        <begin position="93"/>
        <end position="246"/>
    </location>
</feature>
<dbReference type="EC" id="3.6.1.62" evidence="8"/>
<dbReference type="GO" id="GO:0006742">
    <property type="term" value="P:NADP+ catabolic process"/>
    <property type="evidence" value="ECO:0007669"/>
    <property type="project" value="TreeGrafter"/>
</dbReference>
<evidence type="ECO:0000256" key="7">
    <source>
        <dbReference type="ARBA" id="ARBA00023211"/>
    </source>
</evidence>
<dbReference type="GO" id="GO:0005829">
    <property type="term" value="C:cytosol"/>
    <property type="evidence" value="ECO:0007669"/>
    <property type="project" value="TreeGrafter"/>
</dbReference>
<dbReference type="EMBL" id="CAHIKZ030005099">
    <property type="protein sequence ID" value="CAE1319308.1"/>
    <property type="molecule type" value="Genomic_DNA"/>
</dbReference>
<dbReference type="InterPro" id="IPR033716">
    <property type="entry name" value="Nudt17_dom"/>
</dbReference>
<evidence type="ECO:0000256" key="6">
    <source>
        <dbReference type="ARBA" id="ARBA00022842"/>
    </source>
</evidence>
<evidence type="ECO:0000256" key="8">
    <source>
        <dbReference type="ARBA" id="ARBA00026102"/>
    </source>
</evidence>
<comment type="similarity">
    <text evidence="3">Belongs to the Nudix hydrolase family.</text>
</comment>
<keyword evidence="5" id="KW-0378">Hydrolase</keyword>
<gene>
    <name evidence="14" type="ORF">SPHA_69696</name>
</gene>
<comment type="catalytic activity">
    <reaction evidence="9">
        <text>a 5'-end (N(7)-methyl 5'-triphosphoguanosine)-ribonucleoside in mRNA + H2O = N(7)-methyl-GDP + a 5'-end phospho-ribonucleoside in mRNA + 2 H(+)</text>
        <dbReference type="Rhea" id="RHEA:67484"/>
        <dbReference type="Rhea" id="RHEA-COMP:15692"/>
        <dbReference type="Rhea" id="RHEA-COMP:17167"/>
        <dbReference type="ChEBI" id="CHEBI:15377"/>
        <dbReference type="ChEBI" id="CHEBI:15378"/>
        <dbReference type="ChEBI" id="CHEBI:63714"/>
        <dbReference type="ChEBI" id="CHEBI:138282"/>
        <dbReference type="ChEBI" id="CHEBI:156461"/>
        <dbReference type="EC" id="3.6.1.62"/>
    </reaction>
</comment>
<dbReference type="OrthoDB" id="447842at2759"/>
<proteinExistence type="inferred from homology"/>
<name>A0A812E9P1_ACAPH</name>
<dbReference type="AlphaFoldDB" id="A0A812E9P1"/>
<comment type="cofactor">
    <cofactor evidence="1">
        <name>Mn(2+)</name>
        <dbReference type="ChEBI" id="CHEBI:29035"/>
    </cofactor>
</comment>
<evidence type="ECO:0000256" key="12">
    <source>
        <dbReference type="ARBA" id="ARBA00093663"/>
    </source>
</evidence>
<comment type="function">
    <text evidence="10">Acts as a decapping enzyme capable of hydrolyzing monomethylated capped RNAs (in vitro). Hydrolyzes monomethylated capped RNA after alpha and beta phosphates to form N(7)-methyl-GDP. Shows low activity towards unmethylated capped RNA.</text>
</comment>
<protein>
    <recommendedName>
        <fullName evidence="11">m7GpppN-mRNA hydrolase NUDT17</fullName>
        <ecNumber evidence="8">3.6.1.62</ecNumber>
    </recommendedName>
    <alternativeName>
        <fullName evidence="12">Nucleoside diphosphate-linked moiety X motif 17</fullName>
    </alternativeName>
</protein>
<evidence type="ECO:0000256" key="10">
    <source>
        <dbReference type="ARBA" id="ARBA00093415"/>
    </source>
</evidence>
<evidence type="ECO:0000256" key="2">
    <source>
        <dbReference type="ARBA" id="ARBA00001946"/>
    </source>
</evidence>
<dbReference type="InterPro" id="IPR000086">
    <property type="entry name" value="NUDIX_hydrolase_dom"/>
</dbReference>
<dbReference type="GO" id="GO:0035529">
    <property type="term" value="F:NADH pyrophosphatase activity"/>
    <property type="evidence" value="ECO:0007669"/>
    <property type="project" value="TreeGrafter"/>
</dbReference>
<organism evidence="14 15">
    <name type="scientific">Acanthosepion pharaonis</name>
    <name type="common">Pharaoh cuttlefish</name>
    <name type="synonym">Sepia pharaonis</name>
    <dbReference type="NCBI Taxonomy" id="158019"/>
    <lineage>
        <taxon>Eukaryota</taxon>
        <taxon>Metazoa</taxon>
        <taxon>Spiralia</taxon>
        <taxon>Lophotrochozoa</taxon>
        <taxon>Mollusca</taxon>
        <taxon>Cephalopoda</taxon>
        <taxon>Coleoidea</taxon>
        <taxon>Decapodiformes</taxon>
        <taxon>Sepiida</taxon>
        <taxon>Sepiina</taxon>
        <taxon>Sepiidae</taxon>
        <taxon>Acanthosepion</taxon>
    </lineage>
</organism>
<comment type="caution">
    <text evidence="14">The sequence shown here is derived from an EMBL/GenBank/DDBJ whole genome shotgun (WGS) entry which is preliminary data.</text>
</comment>
<dbReference type="InterPro" id="IPR050241">
    <property type="entry name" value="NAD-cap_RNA_hydrolase_NudC"/>
</dbReference>
<dbReference type="GO" id="GO:0019677">
    <property type="term" value="P:NAD+ catabolic process"/>
    <property type="evidence" value="ECO:0007669"/>
    <property type="project" value="TreeGrafter"/>
</dbReference>
<dbReference type="PANTHER" id="PTHR42904">
    <property type="entry name" value="NUDIX HYDROLASE, NUDC SUBFAMILY"/>
    <property type="match status" value="1"/>
</dbReference>
<evidence type="ECO:0000256" key="3">
    <source>
        <dbReference type="ARBA" id="ARBA00005582"/>
    </source>
</evidence>